<evidence type="ECO:0000313" key="3">
    <source>
        <dbReference type="EMBL" id="OUC77858.1"/>
    </source>
</evidence>
<dbReference type="RefSeq" id="WP_086536192.1">
    <property type="nucleotide sequence ID" value="NZ_JBLKRZ010000002.1"/>
</dbReference>
<feature type="domain" description="Excalibur calcium-binding" evidence="2">
    <location>
        <begin position="33"/>
        <end position="88"/>
    </location>
</feature>
<proteinExistence type="predicted"/>
<dbReference type="EMBL" id="NGFO01000017">
    <property type="protein sequence ID" value="OUC77858.1"/>
    <property type="molecule type" value="Genomic_DNA"/>
</dbReference>
<organism evidence="3 4">
    <name type="scientific">Gordonia lacunae</name>
    <dbReference type="NCBI Taxonomy" id="417102"/>
    <lineage>
        <taxon>Bacteria</taxon>
        <taxon>Bacillati</taxon>
        <taxon>Actinomycetota</taxon>
        <taxon>Actinomycetes</taxon>
        <taxon>Mycobacteriales</taxon>
        <taxon>Gordoniaceae</taxon>
        <taxon>Gordonia</taxon>
    </lineage>
</organism>
<name>A0A243Q9K5_9ACTN</name>
<dbReference type="InterPro" id="IPR008613">
    <property type="entry name" value="Excalibur_Ca-bd_domain"/>
</dbReference>
<keyword evidence="4" id="KW-1185">Reference proteome</keyword>
<dbReference type="OrthoDB" id="2735480at2"/>
<dbReference type="Proteomes" id="UP000194632">
    <property type="component" value="Unassembled WGS sequence"/>
</dbReference>
<feature type="signal peptide" evidence="1">
    <location>
        <begin position="1"/>
        <end position="30"/>
    </location>
</feature>
<accession>A0A243Q9K5</accession>
<evidence type="ECO:0000313" key="4">
    <source>
        <dbReference type="Proteomes" id="UP000194632"/>
    </source>
</evidence>
<protein>
    <submittedName>
        <fullName evidence="3">Calcium-binding protein</fullName>
    </submittedName>
</protein>
<evidence type="ECO:0000259" key="2">
    <source>
        <dbReference type="SMART" id="SM00894"/>
    </source>
</evidence>
<dbReference type="SMART" id="SM00894">
    <property type="entry name" value="Excalibur"/>
    <property type="match status" value="1"/>
</dbReference>
<evidence type="ECO:0000256" key="1">
    <source>
        <dbReference type="SAM" id="SignalP"/>
    </source>
</evidence>
<dbReference type="STRING" id="417102.CA982_15570"/>
<dbReference type="Pfam" id="PF05901">
    <property type="entry name" value="Excalibur"/>
    <property type="match status" value="1"/>
</dbReference>
<sequence length="90" mass="9420">MRCSRKMVLGFLAAASLTVAPLMVSAPASAATDYANCSELNADYPHGVGRTGAVDSTSGTPVTTFTVDDDLYNANSESDRDKDGIACEKR</sequence>
<keyword evidence="1" id="KW-0732">Signal</keyword>
<reference evidence="3 4" key="1">
    <citation type="submission" date="2017-05" db="EMBL/GenBank/DDBJ databases">
        <title>Biotechnological potential of actinobacteria isolated from South African environments.</title>
        <authorList>
            <person name="Le Roes-Hill M."/>
            <person name="Prins A."/>
            <person name="Durrell K.A."/>
        </authorList>
    </citation>
    <scope>NUCLEOTIDE SEQUENCE [LARGE SCALE GENOMIC DNA]</scope>
    <source>
        <strain evidence="3">BS2</strain>
    </source>
</reference>
<gene>
    <name evidence="3" type="ORF">CA982_15570</name>
</gene>
<feature type="chain" id="PRO_5012512416" evidence="1">
    <location>
        <begin position="31"/>
        <end position="90"/>
    </location>
</feature>
<dbReference type="AlphaFoldDB" id="A0A243Q9K5"/>
<comment type="caution">
    <text evidence="3">The sequence shown here is derived from an EMBL/GenBank/DDBJ whole genome shotgun (WGS) entry which is preliminary data.</text>
</comment>